<dbReference type="Proteomes" id="UP000558688">
    <property type="component" value="Unassembled WGS sequence"/>
</dbReference>
<dbReference type="EMBL" id="JAAFOW010000394">
    <property type="protein sequence ID" value="KAF5266457.1"/>
    <property type="molecule type" value="Genomic_DNA"/>
</dbReference>
<gene>
    <name evidence="2" type="ORF">FOXYS1_2717</name>
</gene>
<proteinExistence type="predicted"/>
<dbReference type="AlphaFoldDB" id="A0A8H5AJZ0"/>
<feature type="region of interest" description="Disordered" evidence="1">
    <location>
        <begin position="447"/>
        <end position="478"/>
    </location>
</feature>
<reference evidence="2" key="1">
    <citation type="submission" date="2020-02" db="EMBL/GenBank/DDBJ databases">
        <title>Identification and distribution of gene clusters putatively required for synthesis of sphingolipid metabolism inhibitors in phylogenetically diverse species of the filamentous fungus Fusarium.</title>
        <authorList>
            <person name="Kim H.-S."/>
            <person name="Busman M."/>
            <person name="Brown D.W."/>
            <person name="Divon H."/>
            <person name="Uhlig S."/>
            <person name="Proctor R.H."/>
        </authorList>
    </citation>
    <scope>NUCLEOTIDE SEQUENCE [LARGE SCALE GENOMIC DNA]</scope>
    <source>
        <strain evidence="2">NRRL 39464</strain>
    </source>
</reference>
<dbReference type="PANTHER" id="PTHR42037:SF1">
    <property type="match status" value="1"/>
</dbReference>
<name>A0A8H5AJZ0_FUSOX</name>
<dbReference type="PANTHER" id="PTHR42037">
    <property type="match status" value="1"/>
</dbReference>
<dbReference type="InterPro" id="IPR027796">
    <property type="entry name" value="OTT_1508_deam-like"/>
</dbReference>
<evidence type="ECO:0000313" key="2">
    <source>
        <dbReference type="EMBL" id="KAF5266457.1"/>
    </source>
</evidence>
<accession>A0A8H5AJZ0</accession>
<comment type="caution">
    <text evidence="2">The sequence shown here is derived from an EMBL/GenBank/DDBJ whole genome shotgun (WGS) entry which is preliminary data.</text>
</comment>
<protein>
    <submittedName>
        <fullName evidence="2">Uncharacterized protein</fullName>
    </submittedName>
</protein>
<evidence type="ECO:0000256" key="1">
    <source>
        <dbReference type="SAM" id="MobiDB-lite"/>
    </source>
</evidence>
<dbReference type="Pfam" id="PF14441">
    <property type="entry name" value="OTT_1508_deam"/>
    <property type="match status" value="1"/>
</dbReference>
<organism evidence="2 3">
    <name type="scientific">Fusarium oxysporum</name>
    <name type="common">Fusarium vascular wilt</name>
    <dbReference type="NCBI Taxonomy" id="5507"/>
    <lineage>
        <taxon>Eukaryota</taxon>
        <taxon>Fungi</taxon>
        <taxon>Dikarya</taxon>
        <taxon>Ascomycota</taxon>
        <taxon>Pezizomycotina</taxon>
        <taxon>Sordariomycetes</taxon>
        <taxon>Hypocreomycetidae</taxon>
        <taxon>Hypocreales</taxon>
        <taxon>Nectriaceae</taxon>
        <taxon>Fusarium</taxon>
        <taxon>Fusarium oxysporum species complex</taxon>
    </lineage>
</organism>
<sequence>MSSSANQASEALNSKQQRQYQCLCILLQAVNETCKHRSDIRYSSGKSQSDALLTDYQKFICKMAQILDNEKGGDSATALIVAKGLRGPDYVFASNSRKASELERAKSFLSDLLGYVGSNPDELTPKGIQKQVFDRILEFNFLRFDAYLNGLGTALQFCIDNCERSQEPSRFSDMAQLQAIKDKSLFPRDMTSSIDSKKKFFRDCEDLIKAIHNSQNTGINKVFDKHIGITEPEISYQWCQLRHHLGRLHSLRQASEAIIDASTKWPSLFKDFTVDYIPSSRLRRFTRLHGLRASPTDIIEDAFPDHDLTYYEGDIAELRRHGLDEQIQKQELKFPSKTLVHCEANLHGHLVKAGKTRPCDFWNDVMFIATSKPPCRLCYYYFQDGDNDFQVQWSHMNLYPRWRLPDVVDSNDEASIEHREELIEDIFEHLQESILNVLQEKFPQWKRNDSRTDSRGCTDVREGADSRTPTGGHYMPPSVVDEEGFREGLFYYVAKFLKENPTATSKFKKSTMARIAKSWKPEEALAMNHLNLKLPAIEDGVVLYNYVKDGYKQQFVGMGSRDTLQ</sequence>
<evidence type="ECO:0000313" key="3">
    <source>
        <dbReference type="Proteomes" id="UP000558688"/>
    </source>
</evidence>
<feature type="compositionally biased region" description="Basic and acidic residues" evidence="1">
    <location>
        <begin position="447"/>
        <end position="465"/>
    </location>
</feature>